<protein>
    <submittedName>
        <fullName evidence="1">Uncharacterized protein</fullName>
    </submittedName>
</protein>
<accession>A0A2Z6R5B6</accession>
<comment type="caution">
    <text evidence="1">The sequence shown here is derived from an EMBL/GenBank/DDBJ whole genome shotgun (WGS) entry which is preliminary data.</text>
</comment>
<keyword evidence="2" id="KW-1185">Reference proteome</keyword>
<organism evidence="1 2">
    <name type="scientific">Rhizophagus clarus</name>
    <dbReference type="NCBI Taxonomy" id="94130"/>
    <lineage>
        <taxon>Eukaryota</taxon>
        <taxon>Fungi</taxon>
        <taxon>Fungi incertae sedis</taxon>
        <taxon>Mucoromycota</taxon>
        <taxon>Glomeromycotina</taxon>
        <taxon>Glomeromycetes</taxon>
        <taxon>Glomerales</taxon>
        <taxon>Glomeraceae</taxon>
        <taxon>Rhizophagus</taxon>
    </lineage>
</organism>
<evidence type="ECO:0000313" key="2">
    <source>
        <dbReference type="Proteomes" id="UP000247702"/>
    </source>
</evidence>
<dbReference type="Proteomes" id="UP000247702">
    <property type="component" value="Unassembled WGS sequence"/>
</dbReference>
<name>A0A2Z6R5B6_9GLOM</name>
<proteinExistence type="predicted"/>
<evidence type="ECO:0000313" key="1">
    <source>
        <dbReference type="EMBL" id="GBB87986.1"/>
    </source>
</evidence>
<sequence length="124" mass="14311">MDNNSLLILEAQKIATQEIIKGILDISKIAVNLQNLPSLSITSETASSLSEIAPGETTPPRAYKIKFKITKTVKCLYCNEQHWIFYCPYTPQKYKGYCIRCWETRNHLAKHCKSTQKLEPWFNE</sequence>
<reference evidence="1 2" key="1">
    <citation type="submission" date="2017-11" db="EMBL/GenBank/DDBJ databases">
        <title>The genome of Rhizophagus clarus HR1 reveals common genetic basis of auxotrophy among arbuscular mycorrhizal fungi.</title>
        <authorList>
            <person name="Kobayashi Y."/>
        </authorList>
    </citation>
    <scope>NUCLEOTIDE SEQUENCE [LARGE SCALE GENOMIC DNA]</scope>
    <source>
        <strain evidence="1 2">HR1</strain>
    </source>
</reference>
<gene>
    <name evidence="1" type="ORF">RclHR1_01450014</name>
</gene>
<dbReference type="EMBL" id="BEXD01000502">
    <property type="protein sequence ID" value="GBB87986.1"/>
    <property type="molecule type" value="Genomic_DNA"/>
</dbReference>
<dbReference type="AlphaFoldDB" id="A0A2Z6R5B6"/>